<dbReference type="STRING" id="1447883.A0A2B7YGR4"/>
<evidence type="ECO:0000259" key="1">
    <source>
        <dbReference type="Pfam" id="PF01636"/>
    </source>
</evidence>
<accession>A0A2B7YGR4</accession>
<dbReference type="Proteomes" id="UP000224634">
    <property type="component" value="Unassembled WGS sequence"/>
</dbReference>
<dbReference type="PANTHER" id="PTHR21310:SF55">
    <property type="entry name" value="AMINOGLYCOSIDE PHOSPHOTRANSFERASE DOMAIN-CONTAINING PROTEIN"/>
    <property type="match status" value="1"/>
</dbReference>
<dbReference type="InterPro" id="IPR002575">
    <property type="entry name" value="Aminoglycoside_PTrfase"/>
</dbReference>
<evidence type="ECO:0000313" key="2">
    <source>
        <dbReference type="EMBL" id="PGH20108.1"/>
    </source>
</evidence>
<sequence length="221" mass="26054">MRFVAENTSLPVPKVYCAFVRKNRAYIVMERIQGEVIPRTWKRISEESRQKLFTQLKRMIQELRALKPPPGIGVESCVGGSLCDARIPRPLPRFGPFKTIQDFHKWLREYLQPSKGDRHACSDQEWEEIIEMAAKQDGPWPPPVFTHCDLNPFIILVRGDEVVGIIDWEFSGWYPNYWEYTSAWFGNITATGWQSELDKFIDPFPTEFKMETTRHKWWGEW</sequence>
<feature type="domain" description="Aminoglycoside phosphotransferase" evidence="1">
    <location>
        <begin position="1"/>
        <end position="193"/>
    </location>
</feature>
<comment type="caution">
    <text evidence="2">The sequence shown here is derived from an EMBL/GenBank/DDBJ whole genome shotgun (WGS) entry which is preliminary data.</text>
</comment>
<evidence type="ECO:0000313" key="3">
    <source>
        <dbReference type="Proteomes" id="UP000224634"/>
    </source>
</evidence>
<dbReference type="OrthoDB" id="2906425at2759"/>
<dbReference type="PANTHER" id="PTHR21310">
    <property type="entry name" value="AMINOGLYCOSIDE PHOSPHOTRANSFERASE-RELATED-RELATED"/>
    <property type="match status" value="1"/>
</dbReference>
<dbReference type="Pfam" id="PF01636">
    <property type="entry name" value="APH"/>
    <property type="match status" value="1"/>
</dbReference>
<keyword evidence="3" id="KW-1185">Reference proteome</keyword>
<dbReference type="SUPFAM" id="SSF56112">
    <property type="entry name" value="Protein kinase-like (PK-like)"/>
    <property type="match status" value="1"/>
</dbReference>
<proteinExistence type="predicted"/>
<dbReference type="InterPro" id="IPR051678">
    <property type="entry name" value="AGP_Transferase"/>
</dbReference>
<name>A0A2B7YGR4_POLH7</name>
<reference evidence="2 3" key="1">
    <citation type="submission" date="2017-10" db="EMBL/GenBank/DDBJ databases">
        <title>Comparative genomics in systemic dimorphic fungi from Ajellomycetaceae.</title>
        <authorList>
            <person name="Munoz J.F."/>
            <person name="Mcewen J.G."/>
            <person name="Clay O.K."/>
            <person name="Cuomo C.A."/>
        </authorList>
    </citation>
    <scope>NUCLEOTIDE SEQUENCE [LARGE SCALE GENOMIC DNA]</scope>
    <source>
        <strain evidence="2 3">UAMH7299</strain>
    </source>
</reference>
<dbReference type="EMBL" id="PDNA01000042">
    <property type="protein sequence ID" value="PGH20108.1"/>
    <property type="molecule type" value="Genomic_DNA"/>
</dbReference>
<dbReference type="CDD" id="cd05120">
    <property type="entry name" value="APH_ChoK_like"/>
    <property type="match status" value="1"/>
</dbReference>
<dbReference type="AlphaFoldDB" id="A0A2B7YGR4"/>
<organism evidence="2 3">
    <name type="scientific">Polytolypa hystricis (strain UAMH7299)</name>
    <dbReference type="NCBI Taxonomy" id="1447883"/>
    <lineage>
        <taxon>Eukaryota</taxon>
        <taxon>Fungi</taxon>
        <taxon>Dikarya</taxon>
        <taxon>Ascomycota</taxon>
        <taxon>Pezizomycotina</taxon>
        <taxon>Eurotiomycetes</taxon>
        <taxon>Eurotiomycetidae</taxon>
        <taxon>Onygenales</taxon>
        <taxon>Onygenales incertae sedis</taxon>
        <taxon>Polytolypa</taxon>
    </lineage>
</organism>
<protein>
    <recommendedName>
        <fullName evidence="1">Aminoglycoside phosphotransferase domain-containing protein</fullName>
    </recommendedName>
</protein>
<dbReference type="Gene3D" id="3.90.1200.10">
    <property type="match status" value="1"/>
</dbReference>
<dbReference type="InterPro" id="IPR011009">
    <property type="entry name" value="Kinase-like_dom_sf"/>
</dbReference>
<gene>
    <name evidence="2" type="ORF">AJ80_03676</name>
</gene>